<dbReference type="Gene3D" id="3.50.50.60">
    <property type="entry name" value="FAD/NAD(P)-binding domain"/>
    <property type="match status" value="2"/>
</dbReference>
<comment type="cofactor">
    <cofactor evidence="6">
        <name>FAD</name>
        <dbReference type="ChEBI" id="CHEBI:57692"/>
    </cofactor>
    <text evidence="6">Binds 1 FAD per subunit.</text>
</comment>
<evidence type="ECO:0000259" key="8">
    <source>
        <dbReference type="Pfam" id="PF02852"/>
    </source>
</evidence>
<feature type="binding site" evidence="6">
    <location>
        <begin position="185"/>
        <end position="192"/>
    </location>
    <ligand>
        <name>NAD(+)</name>
        <dbReference type="ChEBI" id="CHEBI:57540"/>
    </ligand>
</feature>
<dbReference type="SUPFAM" id="SSF51905">
    <property type="entry name" value="FAD/NAD(P)-binding domain"/>
    <property type="match status" value="1"/>
</dbReference>
<comment type="similarity">
    <text evidence="1">Belongs to the class-I pyridine nucleotide-disulfide oxidoreductase family.</text>
</comment>
<dbReference type="InterPro" id="IPR004099">
    <property type="entry name" value="Pyr_nucl-diS_OxRdtase_dimer"/>
</dbReference>
<evidence type="ECO:0000313" key="10">
    <source>
        <dbReference type="EMBL" id="TCK75760.1"/>
    </source>
</evidence>
<keyword evidence="4" id="KW-0560">Oxidoreductase</keyword>
<dbReference type="Pfam" id="PF07992">
    <property type="entry name" value="Pyr_redox_2"/>
    <property type="match status" value="1"/>
</dbReference>
<dbReference type="PANTHER" id="PTHR43014">
    <property type="entry name" value="MERCURIC REDUCTASE"/>
    <property type="match status" value="1"/>
</dbReference>
<dbReference type="InterPro" id="IPR001100">
    <property type="entry name" value="Pyr_nuc-diS_OxRdtase"/>
</dbReference>
<evidence type="ECO:0000256" key="1">
    <source>
        <dbReference type="ARBA" id="ARBA00007532"/>
    </source>
</evidence>
<keyword evidence="6" id="KW-0547">Nucleotide-binding</keyword>
<dbReference type="EMBL" id="SMGK01000001">
    <property type="protein sequence ID" value="TCK75760.1"/>
    <property type="molecule type" value="Genomic_DNA"/>
</dbReference>
<feature type="binding site" evidence="6">
    <location>
        <position position="119"/>
    </location>
    <ligand>
        <name>FAD</name>
        <dbReference type="ChEBI" id="CHEBI:57692"/>
    </ligand>
</feature>
<dbReference type="Pfam" id="PF02852">
    <property type="entry name" value="Pyr_redox_dim"/>
    <property type="match status" value="1"/>
</dbReference>
<evidence type="ECO:0000256" key="5">
    <source>
        <dbReference type="PIRSR" id="PIRSR000350-2"/>
    </source>
</evidence>
<organism evidence="10 11">
    <name type="scientific">Acidipila rosea</name>
    <dbReference type="NCBI Taxonomy" id="768535"/>
    <lineage>
        <taxon>Bacteria</taxon>
        <taxon>Pseudomonadati</taxon>
        <taxon>Acidobacteriota</taxon>
        <taxon>Terriglobia</taxon>
        <taxon>Terriglobales</taxon>
        <taxon>Acidobacteriaceae</taxon>
        <taxon>Acidipila</taxon>
    </lineage>
</organism>
<dbReference type="InterPro" id="IPR023753">
    <property type="entry name" value="FAD/NAD-binding_dom"/>
</dbReference>
<dbReference type="Proteomes" id="UP000295210">
    <property type="component" value="Unassembled WGS sequence"/>
</dbReference>
<evidence type="ECO:0000256" key="3">
    <source>
        <dbReference type="ARBA" id="ARBA00022827"/>
    </source>
</evidence>
<reference evidence="10 11" key="1">
    <citation type="submission" date="2019-03" db="EMBL/GenBank/DDBJ databases">
        <title>Genomic Encyclopedia of Type Strains, Phase IV (KMG-IV): sequencing the most valuable type-strain genomes for metagenomic binning, comparative biology and taxonomic classification.</title>
        <authorList>
            <person name="Goeker M."/>
        </authorList>
    </citation>
    <scope>NUCLEOTIDE SEQUENCE [LARGE SCALE GENOMIC DNA]</scope>
    <source>
        <strain evidence="10 11">DSM 103428</strain>
    </source>
</reference>
<accession>A0A4R1LDY6</accession>
<dbReference type="PIRSF" id="PIRSF000350">
    <property type="entry name" value="Mercury_reductase_MerA"/>
    <property type="match status" value="1"/>
</dbReference>
<sequence>MSVKATDHFDAIILGSGQAGNPLASALAKSGRRTAIIESKHLGGTCINEGCTPTKTMVASARAAWLARRGADYGFSACEAAVNMEQVRARKRQIVDSSREHHEKAFSSMENLTVLMGLGSFAAPRQLRVELNDGSQQVISAEHVFINTGCRSAIPPLNGLDETPFLDNNSIMELDRLPEHLIILGGGYIAVEFGQMFRRFGSRVTIVQSGRQLLEREDPDIAEEVQQILTQDGIEILLSSMASRVRPTSGGLTADVKTPSGPRTIQGSHLLVATGRVPNTDRLNLTAAGVATDSRGYIEVNDRLETSAPGVYALGDVKGGPAFTHISYDDYRIVKANLLDGGSRTTTGRMVPYTVYMDPQLGRIGLTEAEAREAGNSFRIAKMPMTSVARAREIAEIRGVMKILVDSTTEKILGAAMLGSEGGEMAAMVQIAMMGGLGFTALRDAIFAHPTWAESLNNIFFAWADESA</sequence>
<gene>
    <name evidence="10" type="ORF">C7378_0752</name>
</gene>
<dbReference type="InterPro" id="IPR016156">
    <property type="entry name" value="FAD/NAD-linked_Rdtase_dimer_sf"/>
</dbReference>
<keyword evidence="10" id="KW-0670">Pyruvate</keyword>
<name>A0A4R1LDY6_9BACT</name>
<keyword evidence="6" id="KW-0520">NAD</keyword>
<evidence type="ECO:0000313" key="11">
    <source>
        <dbReference type="Proteomes" id="UP000295210"/>
    </source>
</evidence>
<feature type="active site" description="Proton acceptor" evidence="5">
    <location>
        <position position="449"/>
    </location>
</feature>
<feature type="domain" description="FAD/NAD(P)-binding" evidence="9">
    <location>
        <begin position="10"/>
        <end position="327"/>
    </location>
</feature>
<evidence type="ECO:0000256" key="7">
    <source>
        <dbReference type="PIRSR" id="PIRSR000350-4"/>
    </source>
</evidence>
<feature type="binding site" evidence="6">
    <location>
        <position position="316"/>
    </location>
    <ligand>
        <name>FAD</name>
        <dbReference type="ChEBI" id="CHEBI:57692"/>
    </ligand>
</feature>
<feature type="disulfide bond" description="Redox-active" evidence="7">
    <location>
        <begin position="46"/>
        <end position="51"/>
    </location>
</feature>
<dbReference type="PRINTS" id="PR00368">
    <property type="entry name" value="FADPNR"/>
</dbReference>
<keyword evidence="11" id="KW-1185">Reference proteome</keyword>
<comment type="caution">
    <text evidence="10">The sequence shown here is derived from an EMBL/GenBank/DDBJ whole genome shotgun (WGS) entry which is preliminary data.</text>
</comment>
<dbReference type="GO" id="GO:0050660">
    <property type="term" value="F:flavin adenine dinucleotide binding"/>
    <property type="evidence" value="ECO:0007669"/>
    <property type="project" value="TreeGrafter"/>
</dbReference>
<evidence type="ECO:0000256" key="2">
    <source>
        <dbReference type="ARBA" id="ARBA00022630"/>
    </source>
</evidence>
<dbReference type="PANTHER" id="PTHR43014:SF2">
    <property type="entry name" value="MERCURIC REDUCTASE"/>
    <property type="match status" value="1"/>
</dbReference>
<dbReference type="InterPro" id="IPR036188">
    <property type="entry name" value="FAD/NAD-bd_sf"/>
</dbReference>
<dbReference type="AlphaFoldDB" id="A0A4R1LDY6"/>
<feature type="binding site" evidence="6">
    <location>
        <position position="275"/>
    </location>
    <ligand>
        <name>NAD(+)</name>
        <dbReference type="ChEBI" id="CHEBI:57540"/>
    </ligand>
</feature>
<dbReference type="FunFam" id="3.30.390.30:FF:000001">
    <property type="entry name" value="Dihydrolipoyl dehydrogenase"/>
    <property type="match status" value="1"/>
</dbReference>
<keyword evidence="3 6" id="KW-0274">FAD</keyword>
<feature type="domain" description="Pyridine nucleotide-disulphide oxidoreductase dimerisation" evidence="8">
    <location>
        <begin position="351"/>
        <end position="457"/>
    </location>
</feature>
<evidence type="ECO:0000256" key="6">
    <source>
        <dbReference type="PIRSR" id="PIRSR000350-3"/>
    </source>
</evidence>
<keyword evidence="2" id="KW-0285">Flavoprotein</keyword>
<evidence type="ECO:0000259" key="9">
    <source>
        <dbReference type="Pfam" id="PF07992"/>
    </source>
</evidence>
<dbReference type="SUPFAM" id="SSF55424">
    <property type="entry name" value="FAD/NAD-linked reductases, dimerisation (C-terminal) domain"/>
    <property type="match status" value="1"/>
</dbReference>
<proteinExistence type="inferred from homology"/>
<feature type="binding site" evidence="6">
    <location>
        <position position="55"/>
    </location>
    <ligand>
        <name>FAD</name>
        <dbReference type="ChEBI" id="CHEBI:57692"/>
    </ligand>
</feature>
<dbReference type="Gene3D" id="3.30.390.30">
    <property type="match status" value="1"/>
</dbReference>
<dbReference type="GO" id="GO:0003955">
    <property type="term" value="F:NAD(P)H dehydrogenase (quinone) activity"/>
    <property type="evidence" value="ECO:0007669"/>
    <property type="project" value="TreeGrafter"/>
</dbReference>
<dbReference type="OrthoDB" id="9807946at2"/>
<dbReference type="PRINTS" id="PR00411">
    <property type="entry name" value="PNDRDTASEI"/>
</dbReference>
<protein>
    <submittedName>
        <fullName evidence="10">Pyruvate/2-oxoglutarate dehydrogenase complex dihydrolipoamide dehydrogenase (E3) component</fullName>
    </submittedName>
</protein>
<evidence type="ECO:0000256" key="4">
    <source>
        <dbReference type="ARBA" id="ARBA00023002"/>
    </source>
</evidence>